<dbReference type="EMBL" id="MT142729">
    <property type="protein sequence ID" value="QJA87739.1"/>
    <property type="molecule type" value="Genomic_DNA"/>
</dbReference>
<keyword evidence="1" id="KW-0812">Transmembrane</keyword>
<keyword evidence="1" id="KW-1133">Transmembrane helix</keyword>
<organism evidence="3">
    <name type="scientific">viral metagenome</name>
    <dbReference type="NCBI Taxonomy" id="1070528"/>
    <lineage>
        <taxon>unclassified sequences</taxon>
        <taxon>metagenomes</taxon>
        <taxon>organismal metagenomes</taxon>
    </lineage>
</organism>
<evidence type="ECO:0000256" key="1">
    <source>
        <dbReference type="SAM" id="Phobius"/>
    </source>
</evidence>
<keyword evidence="1" id="KW-0472">Membrane</keyword>
<sequence>MIVGAWDALIQSAAMEAGIDPSILAAVVAIESKGNPRATRYEPAYQRRYVEPNSALMALPWGARRIATSYGLGQMMYPTALEVGLPSTTAPEALFDPALNLRLSARYLAKCLRRSSGNVEDAISRYNSGQPLSKAPAYTRGEHLPRFRAAWARARGQVLSSLVSFTPSTVGLPVTILTGVGLVFMVGILRRILGDERNP</sequence>
<dbReference type="SUPFAM" id="SSF53955">
    <property type="entry name" value="Lysozyme-like"/>
    <property type="match status" value="1"/>
</dbReference>
<accession>A0A6M3L059</accession>
<dbReference type="InterPro" id="IPR008258">
    <property type="entry name" value="Transglycosylase_SLT_dom_1"/>
</dbReference>
<evidence type="ECO:0000259" key="2">
    <source>
        <dbReference type="Pfam" id="PF01464"/>
    </source>
</evidence>
<protein>
    <submittedName>
        <fullName evidence="3">Putative transglycosylase</fullName>
    </submittedName>
</protein>
<dbReference type="InterPro" id="IPR023346">
    <property type="entry name" value="Lysozyme-like_dom_sf"/>
</dbReference>
<gene>
    <name evidence="3" type="ORF">MM415B02899_0011</name>
</gene>
<reference evidence="3" key="1">
    <citation type="submission" date="2020-03" db="EMBL/GenBank/DDBJ databases">
        <title>The deep terrestrial virosphere.</title>
        <authorList>
            <person name="Holmfeldt K."/>
            <person name="Nilsson E."/>
            <person name="Simone D."/>
            <person name="Lopez-Fernandez M."/>
            <person name="Wu X."/>
            <person name="de Brujin I."/>
            <person name="Lundin D."/>
            <person name="Andersson A."/>
            <person name="Bertilsson S."/>
            <person name="Dopson M."/>
        </authorList>
    </citation>
    <scope>NUCLEOTIDE SEQUENCE</scope>
    <source>
        <strain evidence="3">MM415B02899</strain>
    </source>
</reference>
<dbReference type="AlphaFoldDB" id="A0A6M3L059"/>
<dbReference type="CDD" id="cd00254">
    <property type="entry name" value="LT-like"/>
    <property type="match status" value="1"/>
</dbReference>
<proteinExistence type="predicted"/>
<dbReference type="Gene3D" id="1.10.530.10">
    <property type="match status" value="1"/>
</dbReference>
<name>A0A6M3L059_9ZZZZ</name>
<evidence type="ECO:0000313" key="3">
    <source>
        <dbReference type="EMBL" id="QJA87739.1"/>
    </source>
</evidence>
<dbReference type="Pfam" id="PF01464">
    <property type="entry name" value="SLT"/>
    <property type="match status" value="1"/>
</dbReference>
<feature type="domain" description="Transglycosylase SLT" evidence="2">
    <location>
        <begin position="9"/>
        <end position="130"/>
    </location>
</feature>
<feature type="transmembrane region" description="Helical" evidence="1">
    <location>
        <begin position="170"/>
        <end position="189"/>
    </location>
</feature>